<protein>
    <submittedName>
        <fullName evidence="1">SRPBCC family protein</fullName>
    </submittedName>
</protein>
<evidence type="ECO:0000313" key="2">
    <source>
        <dbReference type="Proteomes" id="UP000829069"/>
    </source>
</evidence>
<dbReference type="EMBL" id="CP093326">
    <property type="protein sequence ID" value="UNK45303.1"/>
    <property type="molecule type" value="Genomic_DNA"/>
</dbReference>
<gene>
    <name evidence="1" type="ORF">MNQ99_15400</name>
</gene>
<dbReference type="SUPFAM" id="SSF55961">
    <property type="entry name" value="Bet v1-like"/>
    <property type="match status" value="1"/>
</dbReference>
<organism evidence="1 2">
    <name type="scientific">Arthrobacter sulfonylureivorans</name>
    <dbReference type="NCBI Taxonomy" id="2486855"/>
    <lineage>
        <taxon>Bacteria</taxon>
        <taxon>Bacillati</taxon>
        <taxon>Actinomycetota</taxon>
        <taxon>Actinomycetes</taxon>
        <taxon>Micrococcales</taxon>
        <taxon>Micrococcaceae</taxon>
        <taxon>Arthrobacter</taxon>
    </lineage>
</organism>
<keyword evidence="2" id="KW-1185">Reference proteome</keyword>
<dbReference type="RefSeq" id="WP_127513596.1">
    <property type="nucleotide sequence ID" value="NZ_CP093326.1"/>
</dbReference>
<dbReference type="InterPro" id="IPR023393">
    <property type="entry name" value="START-like_dom_sf"/>
</dbReference>
<evidence type="ECO:0000313" key="1">
    <source>
        <dbReference type="EMBL" id="UNK45303.1"/>
    </source>
</evidence>
<sequence length="131" mass="14291">MTFAARHISIAINRPFGEVYDFAGNPENLPKWAAGLSSSIGMVDDDWVAETAAGPVRVKFAERNEFGVLDHYVITASGESIYNPLRVLGNGDGAEVVFTLFRREGMDESSFDADAAAVDQDLHTLKRLLEA</sequence>
<dbReference type="Gene3D" id="3.30.530.20">
    <property type="match status" value="1"/>
</dbReference>
<name>A0ABY3W867_9MICC</name>
<reference evidence="1 2" key="1">
    <citation type="submission" date="2022-03" db="EMBL/GenBank/DDBJ databases">
        <title>Isotopic signatures of nitrous oxide derived from detoxification processes.</title>
        <authorList>
            <person name="Behrendt U."/>
            <person name="Buchen C."/>
            <person name="Well R."/>
            <person name="Ulrich A."/>
            <person name="Rohe L."/>
            <person name="Kolb S."/>
            <person name="Schloter M."/>
            <person name="Horn M.A."/>
            <person name="Augustin J."/>
        </authorList>
    </citation>
    <scope>NUCLEOTIDE SEQUENCE [LARGE SCALE GENOMIC DNA]</scope>
    <source>
        <strain evidence="1 2">S4-C24</strain>
    </source>
</reference>
<dbReference type="Proteomes" id="UP000829069">
    <property type="component" value="Chromosome"/>
</dbReference>
<proteinExistence type="predicted"/>
<accession>A0ABY3W867</accession>